<dbReference type="PROSITE" id="PS00108">
    <property type="entry name" value="PROTEIN_KINASE_ST"/>
    <property type="match status" value="1"/>
</dbReference>
<evidence type="ECO:0000256" key="7">
    <source>
        <dbReference type="SAM" id="MobiDB-lite"/>
    </source>
</evidence>
<evidence type="ECO:0000256" key="4">
    <source>
        <dbReference type="ARBA" id="ARBA00022741"/>
    </source>
</evidence>
<evidence type="ECO:0000256" key="1">
    <source>
        <dbReference type="ARBA" id="ARBA00006485"/>
    </source>
</evidence>
<dbReference type="InterPro" id="IPR008271">
    <property type="entry name" value="Ser/Thr_kinase_AS"/>
</dbReference>
<keyword evidence="5" id="KW-0418">Kinase</keyword>
<sequence length="393" mass="44929">MSGDYPPTRLQQPEIVPEHLQYVDRMRASSYRKYVICEDLAEGRMSLIYAVCLRYSQTRGPAYALKKKLRQNKDNKLSNTERAEIHALKVLRNERYVISLIDLVKLPCKKAIVMELAVIDMATVARKKKHIMITDKEKKTIMYQFMRGVYAIHKNGLIHRDIKLSNLLIMANGILKVSDFGDSTPHASALKEKKLSPHVGSTYYKAPEVLFGDEQYNEKVDIWAMGCSMIELYTRRIYFEASNKTNRSQLEEIMKVVGYFNPREWPYLTTLKWYAHFHRLFGTLAIDNSHDIAMDITGEDEVASNYLCGLLAKYPFLRPNARYALRHRFMRGRGPNVKTLLARLNEPEKKPSSSSSSSDEEENEEGAEGPEGAEGEVEKFVKGAEGGGEEKTV</sequence>
<dbReference type="STRING" id="195883.A0A482XN63"/>
<dbReference type="Gene3D" id="1.10.510.10">
    <property type="entry name" value="Transferase(Phosphotransferase) domain 1"/>
    <property type="match status" value="1"/>
</dbReference>
<proteinExistence type="inferred from homology"/>
<accession>A0A482XN63</accession>
<dbReference type="Proteomes" id="UP000291343">
    <property type="component" value="Unassembled WGS sequence"/>
</dbReference>
<evidence type="ECO:0000256" key="6">
    <source>
        <dbReference type="ARBA" id="ARBA00022840"/>
    </source>
</evidence>
<dbReference type="InterPro" id="IPR000719">
    <property type="entry name" value="Prot_kinase_dom"/>
</dbReference>
<gene>
    <name evidence="9" type="ORF">LSTR_LSTR012022</name>
</gene>
<feature type="domain" description="Protein kinase" evidence="8">
    <location>
        <begin position="34"/>
        <end position="330"/>
    </location>
</feature>
<dbReference type="Gene3D" id="3.30.200.20">
    <property type="entry name" value="Phosphorylase Kinase, domain 1"/>
    <property type="match status" value="1"/>
</dbReference>
<evidence type="ECO:0000313" key="10">
    <source>
        <dbReference type="Proteomes" id="UP000291343"/>
    </source>
</evidence>
<dbReference type="SUPFAM" id="SSF56112">
    <property type="entry name" value="Protein kinase-like (PK-like)"/>
    <property type="match status" value="1"/>
</dbReference>
<organism evidence="9 10">
    <name type="scientific">Laodelphax striatellus</name>
    <name type="common">Small brown planthopper</name>
    <name type="synonym">Delphax striatella</name>
    <dbReference type="NCBI Taxonomy" id="195883"/>
    <lineage>
        <taxon>Eukaryota</taxon>
        <taxon>Metazoa</taxon>
        <taxon>Ecdysozoa</taxon>
        <taxon>Arthropoda</taxon>
        <taxon>Hexapoda</taxon>
        <taxon>Insecta</taxon>
        <taxon>Pterygota</taxon>
        <taxon>Neoptera</taxon>
        <taxon>Paraneoptera</taxon>
        <taxon>Hemiptera</taxon>
        <taxon>Auchenorrhyncha</taxon>
        <taxon>Fulgoroidea</taxon>
        <taxon>Delphacidae</taxon>
        <taxon>Criomorphinae</taxon>
        <taxon>Laodelphax</taxon>
    </lineage>
</organism>
<feature type="region of interest" description="Disordered" evidence="7">
    <location>
        <begin position="342"/>
        <end position="393"/>
    </location>
</feature>
<dbReference type="EMBL" id="QKKF02005673">
    <property type="protein sequence ID" value="RZF46799.1"/>
    <property type="molecule type" value="Genomic_DNA"/>
</dbReference>
<dbReference type="GO" id="GO:0004674">
    <property type="term" value="F:protein serine/threonine kinase activity"/>
    <property type="evidence" value="ECO:0007669"/>
    <property type="project" value="UniProtKB-KW"/>
</dbReference>
<keyword evidence="3" id="KW-0808">Transferase</keyword>
<feature type="compositionally biased region" description="Acidic residues" evidence="7">
    <location>
        <begin position="358"/>
        <end position="375"/>
    </location>
</feature>
<dbReference type="InterPro" id="IPR050108">
    <property type="entry name" value="CDK"/>
</dbReference>
<evidence type="ECO:0000256" key="2">
    <source>
        <dbReference type="ARBA" id="ARBA00022527"/>
    </source>
</evidence>
<dbReference type="SMART" id="SM00220">
    <property type="entry name" value="S_TKc"/>
    <property type="match status" value="1"/>
</dbReference>
<reference evidence="9 10" key="1">
    <citation type="journal article" date="2017" name="Gigascience">
        <title>Genome sequence of the small brown planthopper, Laodelphax striatellus.</title>
        <authorList>
            <person name="Zhu J."/>
            <person name="Jiang F."/>
            <person name="Wang X."/>
            <person name="Yang P."/>
            <person name="Bao Y."/>
            <person name="Zhao W."/>
            <person name="Wang W."/>
            <person name="Lu H."/>
            <person name="Wang Q."/>
            <person name="Cui N."/>
            <person name="Li J."/>
            <person name="Chen X."/>
            <person name="Luo L."/>
            <person name="Yu J."/>
            <person name="Kang L."/>
            <person name="Cui F."/>
        </authorList>
    </citation>
    <scope>NUCLEOTIDE SEQUENCE [LARGE SCALE GENOMIC DNA]</scope>
    <source>
        <strain evidence="9">Lst14</strain>
    </source>
</reference>
<dbReference type="Pfam" id="PF00069">
    <property type="entry name" value="Pkinase"/>
    <property type="match status" value="1"/>
</dbReference>
<protein>
    <recommendedName>
        <fullName evidence="8">Protein kinase domain-containing protein</fullName>
    </recommendedName>
</protein>
<keyword evidence="10" id="KW-1185">Reference proteome</keyword>
<dbReference type="PROSITE" id="PS50011">
    <property type="entry name" value="PROTEIN_KINASE_DOM"/>
    <property type="match status" value="1"/>
</dbReference>
<dbReference type="GO" id="GO:0005524">
    <property type="term" value="F:ATP binding"/>
    <property type="evidence" value="ECO:0007669"/>
    <property type="project" value="UniProtKB-KW"/>
</dbReference>
<evidence type="ECO:0000256" key="5">
    <source>
        <dbReference type="ARBA" id="ARBA00022777"/>
    </source>
</evidence>
<dbReference type="InParanoid" id="A0A482XN63"/>
<dbReference type="SMR" id="A0A482XN63"/>
<dbReference type="PANTHER" id="PTHR24056">
    <property type="entry name" value="CELL DIVISION PROTEIN KINASE"/>
    <property type="match status" value="1"/>
</dbReference>
<evidence type="ECO:0000259" key="8">
    <source>
        <dbReference type="PROSITE" id="PS50011"/>
    </source>
</evidence>
<evidence type="ECO:0000256" key="3">
    <source>
        <dbReference type="ARBA" id="ARBA00022679"/>
    </source>
</evidence>
<dbReference type="InterPro" id="IPR011009">
    <property type="entry name" value="Kinase-like_dom_sf"/>
</dbReference>
<dbReference type="OrthoDB" id="6068441at2759"/>
<keyword evidence="4" id="KW-0547">Nucleotide-binding</keyword>
<name>A0A482XN63_LAOST</name>
<comment type="caution">
    <text evidence="9">The sequence shown here is derived from an EMBL/GenBank/DDBJ whole genome shotgun (WGS) entry which is preliminary data.</text>
</comment>
<keyword evidence="6" id="KW-0067">ATP-binding</keyword>
<keyword evidence="2" id="KW-0723">Serine/threonine-protein kinase</keyword>
<evidence type="ECO:0000313" key="9">
    <source>
        <dbReference type="EMBL" id="RZF46799.1"/>
    </source>
</evidence>
<comment type="similarity">
    <text evidence="1">Belongs to the protein kinase superfamily. CMGC Ser/Thr protein kinase family. CDC2/CDKX subfamily.</text>
</comment>
<dbReference type="GO" id="GO:0005634">
    <property type="term" value="C:nucleus"/>
    <property type="evidence" value="ECO:0007669"/>
    <property type="project" value="TreeGrafter"/>
</dbReference>
<feature type="compositionally biased region" description="Basic and acidic residues" evidence="7">
    <location>
        <begin position="376"/>
        <end position="393"/>
    </location>
</feature>
<dbReference type="AlphaFoldDB" id="A0A482XN63"/>